<protein>
    <recommendedName>
        <fullName evidence="3">Rhamnosyl transferase</fullName>
    </recommendedName>
</protein>
<proteinExistence type="predicted"/>
<dbReference type="RefSeq" id="WP_136455549.1">
    <property type="nucleotide sequence ID" value="NZ_SSWH01000014.1"/>
</dbReference>
<organism evidence="1 2">
    <name type="scientific">Arthrobacter echini</name>
    <dbReference type="NCBI Taxonomy" id="1529066"/>
    <lineage>
        <taxon>Bacteria</taxon>
        <taxon>Bacillati</taxon>
        <taxon>Actinomycetota</taxon>
        <taxon>Actinomycetes</taxon>
        <taxon>Micrococcales</taxon>
        <taxon>Micrococcaceae</taxon>
        <taxon>Arthrobacter</taxon>
    </lineage>
</organism>
<name>A0A4S5E0X2_9MICC</name>
<gene>
    <name evidence="1" type="ORF">E8P82_13355</name>
</gene>
<accession>A0A4S5E0X2</accession>
<dbReference type="Pfam" id="PF11316">
    <property type="entry name" value="Rhamno_transf"/>
    <property type="match status" value="1"/>
</dbReference>
<dbReference type="EMBL" id="SSWH01000014">
    <property type="protein sequence ID" value="THJ64971.1"/>
    <property type="molecule type" value="Genomic_DNA"/>
</dbReference>
<comment type="caution">
    <text evidence="1">The sequence shown here is derived from an EMBL/GenBank/DDBJ whole genome shotgun (WGS) entry which is preliminary data.</text>
</comment>
<evidence type="ECO:0000313" key="1">
    <source>
        <dbReference type="EMBL" id="THJ64971.1"/>
    </source>
</evidence>
<sequence length="444" mass="49574">MSSVNTNSGVNLFYGVTRYSLFSPGSNSWKTSSGGVFENSEKYMSYLFSDQRLDIRAEIFIGKALPVLDQMANRHPYKHFVLYSELLPERHRAMLLAAAEKYPFLVPVEWNETVQGTGVEEVKPLIVEDLVKQLGSQGGRHPVIWFRLDDDDVLPADYLDQLEKYRALNHDGFAISFGLGVTAYKGEHELVNLREYYHPKSAQGMAFVTVFDADSSSLSVVRPGPHTRVDKVMPTILDSRERMFFQIRHSDQDSALNHSSYQRATATLAGMEKLPSVRASDLDPAKWPTLMQEIVRGEPSPHRSSMDGEEPVLFSPTTEMTFDLDASIRGGLVEFEFEFESSARLLGGFGIITFHLEGVDGIDPEVLGLRNSTKYGFSRQAWSKNARGVIRHSFILPEGASASSVTLTGKGRRPADVFIRLREPRVVAIHATAPEPDLQSPESV</sequence>
<evidence type="ECO:0008006" key="3">
    <source>
        <dbReference type="Google" id="ProtNLM"/>
    </source>
</evidence>
<reference evidence="1 2" key="1">
    <citation type="submission" date="2019-04" db="EMBL/GenBank/DDBJ databases">
        <authorList>
            <person name="Liu Q."/>
            <person name="Xin Y.-H."/>
        </authorList>
    </citation>
    <scope>NUCLEOTIDE SEQUENCE [LARGE SCALE GENOMIC DNA]</scope>
    <source>
        <strain evidence="1 2">AM23</strain>
    </source>
</reference>
<evidence type="ECO:0000313" key="2">
    <source>
        <dbReference type="Proteomes" id="UP000305233"/>
    </source>
</evidence>
<dbReference type="Proteomes" id="UP000305233">
    <property type="component" value="Unassembled WGS sequence"/>
</dbReference>
<dbReference type="OrthoDB" id="4869844at2"/>
<keyword evidence="2" id="KW-1185">Reference proteome</keyword>
<dbReference type="AlphaFoldDB" id="A0A4S5E0X2"/>
<dbReference type="InterPro" id="IPR021466">
    <property type="entry name" value="Put_rhamnosyl_transferase"/>
</dbReference>